<evidence type="ECO:0000256" key="4">
    <source>
        <dbReference type="ARBA" id="ARBA00022840"/>
    </source>
</evidence>
<protein>
    <recommendedName>
        <fullName evidence="7">Phosphagen kinase C-terminal domain-containing protein</fullName>
    </recommendedName>
</protein>
<evidence type="ECO:0000256" key="5">
    <source>
        <dbReference type="PROSITE-ProRule" id="PRU00843"/>
    </source>
</evidence>
<dbReference type="GO" id="GO:0046314">
    <property type="term" value="P:phosphocreatine biosynthetic process"/>
    <property type="evidence" value="ECO:0007669"/>
    <property type="project" value="InterPro"/>
</dbReference>
<feature type="binding site" evidence="5">
    <location>
        <begin position="163"/>
        <end position="167"/>
    </location>
    <ligand>
        <name>ATP</name>
        <dbReference type="ChEBI" id="CHEBI:30616"/>
    </ligand>
</feature>
<sequence length="344" mass="37846">MNNIDTTVVSSRVRLARNLAGYPFPGALKSAEQGKKIVNEVFSAAAQLRAFRLYSMNVISENVARSLCDDHLISAELAANKQCGAALIDEEAEPDEPHGKFSIMINEEDHLREQYIVDGLNLPFAYRKISEVDDELSKELRFAFDAQLGYLTACPTNLGTGMRASAMLFLPGLTRTKKMNSLIRQISCFGHTVRGVYGEGSVAEGYLYQISNEVTLGVDESYILSEVQRAVLSVVNLEARARKQLRGDDYIGIKDECCRAYGILSNCASVSYAEFIKLISDVKLGVALGFLETERFASLDELVEASRPANISLLADSPLSSSERDIYRAEKCRAALSAVRRADS</sequence>
<dbReference type="PANTHER" id="PTHR11547:SF38">
    <property type="entry name" value="ARGININE KINASE 1-RELATED"/>
    <property type="match status" value="1"/>
</dbReference>
<gene>
    <name evidence="8" type="ORF">H9741_03835</name>
</gene>
<feature type="domain" description="Phosphagen kinase C-terminal" evidence="7">
    <location>
        <begin position="7"/>
        <end position="241"/>
    </location>
</feature>
<dbReference type="CDD" id="cd07930">
    <property type="entry name" value="bacterial_phosphagen_kinase"/>
    <property type="match status" value="1"/>
</dbReference>
<dbReference type="InterPro" id="IPR022415">
    <property type="entry name" value="ATP-guanido_PTrfase_AS"/>
</dbReference>
<dbReference type="Gene3D" id="3.30.590.10">
    <property type="entry name" value="Glutamine synthetase/guanido kinase, catalytic domain"/>
    <property type="match status" value="1"/>
</dbReference>
<accession>A0A9D1V7M5</accession>
<keyword evidence="3 5" id="KW-0418">Kinase</keyword>
<keyword evidence="4 5" id="KW-0067">ATP-binding</keyword>
<evidence type="ECO:0000313" key="9">
    <source>
        <dbReference type="Proteomes" id="UP000824204"/>
    </source>
</evidence>
<keyword evidence="2 5" id="KW-0547">Nucleotide-binding</keyword>
<dbReference type="GO" id="GO:0005615">
    <property type="term" value="C:extracellular space"/>
    <property type="evidence" value="ECO:0007669"/>
    <property type="project" value="TreeGrafter"/>
</dbReference>
<evidence type="ECO:0000256" key="1">
    <source>
        <dbReference type="ARBA" id="ARBA00022679"/>
    </source>
</evidence>
<comment type="similarity">
    <text evidence="5 6">Belongs to the ATP:guanido phosphotransferase family.</text>
</comment>
<name>A0A9D1V7M5_9FIRM</name>
<comment type="caution">
    <text evidence="8">The sequence shown here is derived from an EMBL/GenBank/DDBJ whole genome shotgun (WGS) entry which is preliminary data.</text>
</comment>
<evidence type="ECO:0000256" key="6">
    <source>
        <dbReference type="RuleBase" id="RU000505"/>
    </source>
</evidence>
<feature type="binding site" evidence="5">
    <location>
        <position position="112"/>
    </location>
    <ligand>
        <name>ATP</name>
        <dbReference type="ChEBI" id="CHEBI:30616"/>
    </ligand>
</feature>
<dbReference type="AlphaFoldDB" id="A0A9D1V7M5"/>
<dbReference type="GO" id="GO:0004111">
    <property type="term" value="F:creatine kinase activity"/>
    <property type="evidence" value="ECO:0007669"/>
    <property type="project" value="InterPro"/>
</dbReference>
<dbReference type="SUPFAM" id="SSF55931">
    <property type="entry name" value="Glutamine synthetase/guanido kinase"/>
    <property type="match status" value="1"/>
</dbReference>
<dbReference type="InterPro" id="IPR000749">
    <property type="entry name" value="ATP-guanido_PTrfase"/>
</dbReference>
<dbReference type="PANTHER" id="PTHR11547">
    <property type="entry name" value="ARGININE OR CREATINE KINASE"/>
    <property type="match status" value="1"/>
</dbReference>
<proteinExistence type="inferred from homology"/>
<reference evidence="8" key="1">
    <citation type="journal article" date="2021" name="PeerJ">
        <title>Extensive microbial diversity within the chicken gut microbiome revealed by metagenomics and culture.</title>
        <authorList>
            <person name="Gilroy R."/>
            <person name="Ravi A."/>
            <person name="Getino M."/>
            <person name="Pursley I."/>
            <person name="Horton D.L."/>
            <person name="Alikhan N.F."/>
            <person name="Baker D."/>
            <person name="Gharbi K."/>
            <person name="Hall N."/>
            <person name="Watson M."/>
            <person name="Adriaenssens E.M."/>
            <person name="Foster-Nyarko E."/>
            <person name="Jarju S."/>
            <person name="Secka A."/>
            <person name="Antonio M."/>
            <person name="Oren A."/>
            <person name="Chaudhuri R.R."/>
            <person name="La Ragione R."/>
            <person name="Hildebrand F."/>
            <person name="Pallen M.J."/>
        </authorList>
    </citation>
    <scope>NUCLEOTIDE SEQUENCE</scope>
    <source>
        <strain evidence="8">811</strain>
    </source>
</reference>
<dbReference type="InterPro" id="IPR022414">
    <property type="entry name" value="ATP-guanido_PTrfase_cat"/>
</dbReference>
<feature type="binding site" evidence="5">
    <location>
        <begin position="10"/>
        <end position="14"/>
    </location>
    <ligand>
        <name>ATP</name>
        <dbReference type="ChEBI" id="CHEBI:30616"/>
    </ligand>
</feature>
<dbReference type="Pfam" id="PF00217">
    <property type="entry name" value="ATP-gua_Ptrans"/>
    <property type="match status" value="1"/>
</dbReference>
<dbReference type="EMBL" id="DXFX01000050">
    <property type="protein sequence ID" value="HIX07577.1"/>
    <property type="molecule type" value="Genomic_DNA"/>
</dbReference>
<keyword evidence="1 5" id="KW-0808">Transferase</keyword>
<evidence type="ECO:0000313" key="8">
    <source>
        <dbReference type="EMBL" id="HIX07577.1"/>
    </source>
</evidence>
<feature type="binding site" evidence="5">
    <location>
        <position position="71"/>
    </location>
    <ligand>
        <name>ATP</name>
        <dbReference type="ChEBI" id="CHEBI:30616"/>
    </ligand>
</feature>
<dbReference type="Proteomes" id="UP000824204">
    <property type="component" value="Unassembled WGS sequence"/>
</dbReference>
<evidence type="ECO:0000256" key="2">
    <source>
        <dbReference type="ARBA" id="ARBA00022741"/>
    </source>
</evidence>
<dbReference type="GO" id="GO:0005524">
    <property type="term" value="F:ATP binding"/>
    <property type="evidence" value="ECO:0007669"/>
    <property type="project" value="UniProtKB-UniRule"/>
</dbReference>
<reference evidence="8" key="2">
    <citation type="submission" date="2021-04" db="EMBL/GenBank/DDBJ databases">
        <authorList>
            <person name="Gilroy R."/>
        </authorList>
    </citation>
    <scope>NUCLEOTIDE SEQUENCE</scope>
    <source>
        <strain evidence="8">811</strain>
    </source>
</reference>
<evidence type="ECO:0000259" key="7">
    <source>
        <dbReference type="PROSITE" id="PS51510"/>
    </source>
</evidence>
<feature type="binding site" evidence="5">
    <location>
        <begin position="194"/>
        <end position="199"/>
    </location>
    <ligand>
        <name>ATP</name>
        <dbReference type="ChEBI" id="CHEBI:30616"/>
    </ligand>
</feature>
<evidence type="ECO:0000256" key="3">
    <source>
        <dbReference type="ARBA" id="ARBA00022777"/>
    </source>
</evidence>
<dbReference type="InterPro" id="IPR023660">
    <property type="entry name" value="Arg_Kinase"/>
</dbReference>
<dbReference type="PROSITE" id="PS51510">
    <property type="entry name" value="PHOSPHAGEN_KINASE_C"/>
    <property type="match status" value="1"/>
</dbReference>
<dbReference type="PROSITE" id="PS00112">
    <property type="entry name" value="PHOSPHAGEN_KINASE"/>
    <property type="match status" value="1"/>
</dbReference>
<organism evidence="8 9">
    <name type="scientific">Candidatus Borkfalkia faecipullorum</name>
    <dbReference type="NCBI Taxonomy" id="2838510"/>
    <lineage>
        <taxon>Bacteria</taxon>
        <taxon>Bacillati</taxon>
        <taxon>Bacillota</taxon>
        <taxon>Clostridia</taxon>
        <taxon>Christensenellales</taxon>
        <taxon>Christensenellaceae</taxon>
        <taxon>Candidatus Borkfalkia</taxon>
    </lineage>
</organism>
<dbReference type="InterPro" id="IPR014746">
    <property type="entry name" value="Gln_synth/guanido_kin_cat_dom"/>
</dbReference>